<evidence type="ECO:0000256" key="10">
    <source>
        <dbReference type="SAM" id="Phobius"/>
    </source>
</evidence>
<protein>
    <submittedName>
        <fullName evidence="11">Type II secretion system protein M</fullName>
    </submittedName>
</protein>
<dbReference type="AlphaFoldDB" id="A0A7Y0BKL2"/>
<proteinExistence type="inferred from homology"/>
<evidence type="ECO:0000256" key="8">
    <source>
        <dbReference type="ARBA" id="ARBA00022989"/>
    </source>
</evidence>
<dbReference type="Proteomes" id="UP000583556">
    <property type="component" value="Unassembled WGS sequence"/>
</dbReference>
<dbReference type="InterPro" id="IPR023229">
    <property type="entry name" value="T2SS_M_periplasmic_sf"/>
</dbReference>
<comment type="similarity">
    <text evidence="2">Belongs to the GSP M family.</text>
</comment>
<organism evidence="11 12">
    <name type="scientific">Novosphingobium olei</name>
    <dbReference type="NCBI Taxonomy" id="2728851"/>
    <lineage>
        <taxon>Bacteria</taxon>
        <taxon>Pseudomonadati</taxon>
        <taxon>Pseudomonadota</taxon>
        <taxon>Alphaproteobacteria</taxon>
        <taxon>Sphingomonadales</taxon>
        <taxon>Sphingomonadaceae</taxon>
        <taxon>Novosphingobium</taxon>
    </lineage>
</organism>
<keyword evidence="7" id="KW-0653">Protein transport</keyword>
<keyword evidence="12" id="KW-1185">Reference proteome</keyword>
<reference evidence="11 12" key="1">
    <citation type="submission" date="2020-04" db="EMBL/GenBank/DDBJ databases">
        <title>Novosphingobium sp. TW-4 isolated from soil.</title>
        <authorList>
            <person name="Dahal R.H."/>
            <person name="Chaudhary D.K."/>
        </authorList>
    </citation>
    <scope>NUCLEOTIDE SEQUENCE [LARGE SCALE GENOMIC DNA]</scope>
    <source>
        <strain evidence="11 12">TW-4</strain>
    </source>
</reference>
<dbReference type="RefSeq" id="WP_169491412.1">
    <property type="nucleotide sequence ID" value="NZ_JABBGM010000001.1"/>
</dbReference>
<dbReference type="Pfam" id="PF04612">
    <property type="entry name" value="T2SSM"/>
    <property type="match status" value="1"/>
</dbReference>
<keyword evidence="3" id="KW-0813">Transport</keyword>
<evidence type="ECO:0000256" key="5">
    <source>
        <dbReference type="ARBA" id="ARBA00022519"/>
    </source>
</evidence>
<evidence type="ECO:0000256" key="6">
    <source>
        <dbReference type="ARBA" id="ARBA00022692"/>
    </source>
</evidence>
<comment type="subcellular location">
    <subcellularLocation>
        <location evidence="1">Cell inner membrane</location>
        <topology evidence="1">Single-pass membrane protein</topology>
    </subcellularLocation>
</comment>
<gene>
    <name evidence="11" type="ORF">HHL27_00360</name>
</gene>
<evidence type="ECO:0000313" key="11">
    <source>
        <dbReference type="EMBL" id="NML92132.1"/>
    </source>
</evidence>
<dbReference type="GO" id="GO:0015627">
    <property type="term" value="C:type II protein secretion system complex"/>
    <property type="evidence" value="ECO:0007669"/>
    <property type="project" value="InterPro"/>
</dbReference>
<evidence type="ECO:0000256" key="4">
    <source>
        <dbReference type="ARBA" id="ARBA00022475"/>
    </source>
</evidence>
<dbReference type="GO" id="GO:0005886">
    <property type="term" value="C:plasma membrane"/>
    <property type="evidence" value="ECO:0007669"/>
    <property type="project" value="UniProtKB-SubCell"/>
</dbReference>
<sequence length="156" mass="16718">MLAGVRQWRSQLTRREQRLIDFAVALTALVVLVCGIVLPVGAGFDAAATRHTDAVRRSAKLLEAVDAIDRKPHRLQRGAPNLDQALSRSAQAAGLMIQSNDRQGSGQVHASLVGANSAMALSWLVRLDGDGLRIVNLAVRPSNDGTVVLDLVIDRP</sequence>
<comment type="caution">
    <text evidence="11">The sequence shown here is derived from an EMBL/GenBank/DDBJ whole genome shotgun (WGS) entry which is preliminary data.</text>
</comment>
<evidence type="ECO:0000256" key="2">
    <source>
        <dbReference type="ARBA" id="ARBA00010637"/>
    </source>
</evidence>
<feature type="transmembrane region" description="Helical" evidence="10">
    <location>
        <begin position="20"/>
        <end position="42"/>
    </location>
</feature>
<evidence type="ECO:0000256" key="1">
    <source>
        <dbReference type="ARBA" id="ARBA00004377"/>
    </source>
</evidence>
<accession>A0A7Y0BKL2</accession>
<dbReference type="GO" id="GO:0015628">
    <property type="term" value="P:protein secretion by the type II secretion system"/>
    <property type="evidence" value="ECO:0007669"/>
    <property type="project" value="InterPro"/>
</dbReference>
<keyword evidence="5" id="KW-0997">Cell inner membrane</keyword>
<evidence type="ECO:0000313" key="12">
    <source>
        <dbReference type="Proteomes" id="UP000583556"/>
    </source>
</evidence>
<keyword evidence="9 10" id="KW-0472">Membrane</keyword>
<keyword evidence="8 10" id="KW-1133">Transmembrane helix</keyword>
<evidence type="ECO:0000256" key="7">
    <source>
        <dbReference type="ARBA" id="ARBA00022927"/>
    </source>
</evidence>
<keyword evidence="6 10" id="KW-0812">Transmembrane</keyword>
<keyword evidence="4" id="KW-1003">Cell membrane</keyword>
<name>A0A7Y0BKL2_9SPHN</name>
<evidence type="ECO:0000256" key="3">
    <source>
        <dbReference type="ARBA" id="ARBA00022448"/>
    </source>
</evidence>
<dbReference type="EMBL" id="JABBGM010000001">
    <property type="protein sequence ID" value="NML92132.1"/>
    <property type="molecule type" value="Genomic_DNA"/>
</dbReference>
<evidence type="ECO:0000256" key="9">
    <source>
        <dbReference type="ARBA" id="ARBA00023136"/>
    </source>
</evidence>
<dbReference type="InterPro" id="IPR007690">
    <property type="entry name" value="T2SS_GspM"/>
</dbReference>
<dbReference type="SUPFAM" id="SSF103054">
    <property type="entry name" value="General secretion pathway protein M, EpsM"/>
    <property type="match status" value="1"/>
</dbReference>